<evidence type="ECO:0000313" key="5">
    <source>
        <dbReference type="Proteomes" id="UP000265431"/>
    </source>
</evidence>
<dbReference type="AlphaFoldDB" id="A0A399R1J9"/>
<evidence type="ECO:0000259" key="3">
    <source>
        <dbReference type="Pfam" id="PF05569"/>
    </source>
</evidence>
<dbReference type="RefSeq" id="WP_119378648.1">
    <property type="nucleotide sequence ID" value="NZ_QWGB01000005.1"/>
</dbReference>
<accession>A0A399R1J9</accession>
<keyword evidence="1" id="KW-0812">Transmembrane</keyword>
<keyword evidence="1" id="KW-0472">Membrane</keyword>
<proteinExistence type="predicted"/>
<dbReference type="InterPro" id="IPR011055">
    <property type="entry name" value="Dup_hybrid_motif"/>
</dbReference>
<feature type="transmembrane region" description="Helical" evidence="1">
    <location>
        <begin position="290"/>
        <end position="307"/>
    </location>
</feature>
<dbReference type="PANTHER" id="PTHR34978:SF3">
    <property type="entry name" value="SLR0241 PROTEIN"/>
    <property type="match status" value="1"/>
</dbReference>
<dbReference type="PANTHER" id="PTHR34978">
    <property type="entry name" value="POSSIBLE SENSOR-TRANSDUCER PROTEIN BLAR"/>
    <property type="match status" value="1"/>
</dbReference>
<protein>
    <recommendedName>
        <fullName evidence="6">Peptidase M23 domain-containing protein</fullName>
    </recommendedName>
</protein>
<feature type="transmembrane region" description="Helical" evidence="1">
    <location>
        <begin position="36"/>
        <end position="58"/>
    </location>
</feature>
<reference evidence="4 5" key="1">
    <citation type="submission" date="2018-08" db="EMBL/GenBank/DDBJ databases">
        <title>Henriciella mobilis sp. nov., isolated from seawater.</title>
        <authorList>
            <person name="Cheng H."/>
            <person name="Wu Y.-H."/>
            <person name="Xu X.-W."/>
            <person name="Guo L.-L."/>
        </authorList>
    </citation>
    <scope>NUCLEOTIDE SEQUENCE [LARGE SCALE GENOMIC DNA]</scope>
    <source>
        <strain evidence="4 5">CCUG66934</strain>
    </source>
</reference>
<feature type="transmembrane region" description="Helical" evidence="1">
    <location>
        <begin position="100"/>
        <end position="119"/>
    </location>
</feature>
<feature type="domain" description="Peptidase M56" evidence="3">
    <location>
        <begin position="155"/>
        <end position="276"/>
    </location>
</feature>
<evidence type="ECO:0008006" key="6">
    <source>
        <dbReference type="Google" id="ProtNLM"/>
    </source>
</evidence>
<dbReference type="Gene3D" id="2.70.70.10">
    <property type="entry name" value="Glucose Permease (Domain IIA)"/>
    <property type="match status" value="1"/>
</dbReference>
<dbReference type="InterPro" id="IPR016047">
    <property type="entry name" value="M23ase_b-sheet_dom"/>
</dbReference>
<evidence type="ECO:0000259" key="2">
    <source>
        <dbReference type="Pfam" id="PF01551"/>
    </source>
</evidence>
<dbReference type="SUPFAM" id="SSF51261">
    <property type="entry name" value="Duplicated hybrid motif"/>
    <property type="match status" value="1"/>
</dbReference>
<feature type="domain" description="M23ase beta-sheet core" evidence="2">
    <location>
        <begin position="348"/>
        <end position="435"/>
    </location>
</feature>
<evidence type="ECO:0000256" key="1">
    <source>
        <dbReference type="SAM" id="Phobius"/>
    </source>
</evidence>
<dbReference type="InterPro" id="IPR052173">
    <property type="entry name" value="Beta-lactam_resp_regulator"/>
</dbReference>
<dbReference type="Proteomes" id="UP000265431">
    <property type="component" value="Unassembled WGS sequence"/>
</dbReference>
<dbReference type="CDD" id="cd12797">
    <property type="entry name" value="M23_peptidase"/>
    <property type="match status" value="1"/>
</dbReference>
<dbReference type="OrthoDB" id="9805070at2"/>
<evidence type="ECO:0000313" key="4">
    <source>
        <dbReference type="EMBL" id="RIJ23459.1"/>
    </source>
</evidence>
<dbReference type="Pfam" id="PF05569">
    <property type="entry name" value="Peptidase_M56"/>
    <property type="match status" value="1"/>
</dbReference>
<sequence>MSAVWFITLSLIWTGCLAGLARLLTGQGVGARYAQLVWRGAACLSLAPWLALGVLSLLPKRFPEGLPEIPYFYPLTEAVESASTGLRSAVVGPDWDTAEIALLAVLLAGWCVRAGLSLAGQMRLHRLKASSTMMEFSPDTDAGETPPLRLIPAGSPFIAGFFKPAIYIPEALKLAEDRRHVVIHECVHRERGDLITRPFERLIADVFWFSPFAWTMRRELDFWREAVCDEIAAERSGDPIGYARTLTRAARSSAPLRNLPVSSFILPPKRNLPMRLTRILDSRQKRQRPVLASAAALLALAAAPFAVGQGSAIASSITYSHPVLIEANAKVTSQYGLRTHPISGKELMHKGTDIKGPMGTPIYSPAAGEVGFSGYKDGYGEMIEVIYEDGSKLIYCQLSERLLETGDTVDAGERVGLLGASGRATGPHLHIEYWRPVTGADGTVEMKSFDPASVDGLVLYKH</sequence>
<name>A0A399R1J9_9PROT</name>
<dbReference type="EMBL" id="QWGB01000005">
    <property type="protein sequence ID" value="RIJ23459.1"/>
    <property type="molecule type" value="Genomic_DNA"/>
</dbReference>
<gene>
    <name evidence="4" type="ORF">D1224_04120</name>
</gene>
<dbReference type="InterPro" id="IPR008756">
    <property type="entry name" value="Peptidase_M56"/>
</dbReference>
<feature type="transmembrane region" description="Helical" evidence="1">
    <location>
        <begin position="6"/>
        <end position="24"/>
    </location>
</feature>
<keyword evidence="5" id="KW-1185">Reference proteome</keyword>
<comment type="caution">
    <text evidence="4">The sequence shown here is derived from an EMBL/GenBank/DDBJ whole genome shotgun (WGS) entry which is preliminary data.</text>
</comment>
<organism evidence="4 5">
    <name type="scientific">Henriciella barbarensis</name>
    <dbReference type="NCBI Taxonomy" id="86342"/>
    <lineage>
        <taxon>Bacteria</taxon>
        <taxon>Pseudomonadati</taxon>
        <taxon>Pseudomonadota</taxon>
        <taxon>Alphaproteobacteria</taxon>
        <taxon>Hyphomonadales</taxon>
        <taxon>Hyphomonadaceae</taxon>
        <taxon>Henriciella</taxon>
    </lineage>
</organism>
<dbReference type="CDD" id="cd07341">
    <property type="entry name" value="M56_BlaR1_MecR1_like"/>
    <property type="match status" value="1"/>
</dbReference>
<dbReference type="Pfam" id="PF01551">
    <property type="entry name" value="Peptidase_M23"/>
    <property type="match status" value="1"/>
</dbReference>
<keyword evidence="1" id="KW-1133">Transmembrane helix</keyword>